<organism evidence="2 3">
    <name type="scientific">Blastococcus brunescens</name>
    <dbReference type="NCBI Taxonomy" id="1564165"/>
    <lineage>
        <taxon>Bacteria</taxon>
        <taxon>Bacillati</taxon>
        <taxon>Actinomycetota</taxon>
        <taxon>Actinomycetes</taxon>
        <taxon>Geodermatophilales</taxon>
        <taxon>Geodermatophilaceae</taxon>
        <taxon>Blastococcus</taxon>
    </lineage>
</organism>
<feature type="transmembrane region" description="Helical" evidence="1">
    <location>
        <begin position="7"/>
        <end position="26"/>
    </location>
</feature>
<feature type="transmembrane region" description="Helical" evidence="1">
    <location>
        <begin position="57"/>
        <end position="74"/>
    </location>
</feature>
<evidence type="ECO:0000313" key="2">
    <source>
        <dbReference type="EMBL" id="WRL64859.1"/>
    </source>
</evidence>
<protein>
    <recommendedName>
        <fullName evidence="4">DUF998 domain-containing protein</fullName>
    </recommendedName>
</protein>
<name>A0ABZ1B286_9ACTN</name>
<dbReference type="EMBL" id="CP141261">
    <property type="protein sequence ID" value="WRL64859.1"/>
    <property type="molecule type" value="Genomic_DNA"/>
</dbReference>
<sequence>MTARATLMLAIALSVVDVLLIIGNLVHLRVNGPREPVHQVFSSSVWNGYLDNSFPEMFGFAQLVGAVVALGFVWSDRRAGVYLAWMVVLLVVLADDLLQLHERGGATLVGSLDLPAIAGLRAQDLGELAVWASFAVALAPALLVTHVRASPVDRRNSWIVSGGIAVLAVAGVVVDLLDIALVPLVPAVVSTGVTVLETTGELVATTVLAVSAFAMAMRSAVPARPPAA</sequence>
<keyword evidence="1" id="KW-0812">Transmembrane</keyword>
<evidence type="ECO:0008006" key="4">
    <source>
        <dbReference type="Google" id="ProtNLM"/>
    </source>
</evidence>
<keyword evidence="1" id="KW-1133">Transmembrane helix</keyword>
<feature type="transmembrane region" description="Helical" evidence="1">
    <location>
        <begin position="202"/>
        <end position="221"/>
    </location>
</feature>
<dbReference type="Proteomes" id="UP001324287">
    <property type="component" value="Chromosome"/>
</dbReference>
<evidence type="ECO:0000256" key="1">
    <source>
        <dbReference type="SAM" id="Phobius"/>
    </source>
</evidence>
<feature type="transmembrane region" description="Helical" evidence="1">
    <location>
        <begin position="81"/>
        <end position="100"/>
    </location>
</feature>
<gene>
    <name evidence="2" type="ORF">U6N30_03705</name>
</gene>
<keyword evidence="1" id="KW-0472">Membrane</keyword>
<feature type="transmembrane region" description="Helical" evidence="1">
    <location>
        <begin position="128"/>
        <end position="147"/>
    </location>
</feature>
<reference evidence="2 3" key="1">
    <citation type="submission" date="2023-12" db="EMBL/GenBank/DDBJ databases">
        <title>Blastococcus brunescens sp. nov., an actonobacterium isolated from sandstone collected in sahara desert.</title>
        <authorList>
            <person name="Gtari M."/>
            <person name="Ghodhbane F."/>
        </authorList>
    </citation>
    <scope>NUCLEOTIDE SEQUENCE [LARGE SCALE GENOMIC DNA]</scope>
    <source>
        <strain evidence="2 3">BMG 8361</strain>
    </source>
</reference>
<feature type="transmembrane region" description="Helical" evidence="1">
    <location>
        <begin position="159"/>
        <end position="182"/>
    </location>
</feature>
<keyword evidence="3" id="KW-1185">Reference proteome</keyword>
<dbReference type="RefSeq" id="WP_324276184.1">
    <property type="nucleotide sequence ID" value="NZ_CP141261.1"/>
</dbReference>
<accession>A0ABZ1B286</accession>
<proteinExistence type="predicted"/>
<evidence type="ECO:0000313" key="3">
    <source>
        <dbReference type="Proteomes" id="UP001324287"/>
    </source>
</evidence>